<keyword evidence="8" id="KW-1185">Reference proteome</keyword>
<evidence type="ECO:0000256" key="2">
    <source>
        <dbReference type="ARBA" id="ARBA00005297"/>
    </source>
</evidence>
<dbReference type="Gene3D" id="3.60.120.10">
    <property type="entry name" value="Anthranilate synthase"/>
    <property type="match status" value="1"/>
</dbReference>
<dbReference type="EMBL" id="JBHMAJ010000007">
    <property type="protein sequence ID" value="MFB9825043.1"/>
    <property type="molecule type" value="Genomic_DNA"/>
</dbReference>
<dbReference type="PANTHER" id="PTHR42839:SF2">
    <property type="entry name" value="ISOCHORISMATE SYNTHASE ENTC"/>
    <property type="match status" value="1"/>
</dbReference>
<organism evidence="7 8">
    <name type="scientific">Halobaculum roseum</name>
    <dbReference type="NCBI Taxonomy" id="2175149"/>
    <lineage>
        <taxon>Archaea</taxon>
        <taxon>Methanobacteriati</taxon>
        <taxon>Methanobacteriota</taxon>
        <taxon>Stenosarchaea group</taxon>
        <taxon>Halobacteria</taxon>
        <taxon>Halobacteriales</taxon>
        <taxon>Haloferacaceae</taxon>
        <taxon>Halobaculum</taxon>
    </lineage>
</organism>
<dbReference type="InterPro" id="IPR004561">
    <property type="entry name" value="IsoChor_synthase"/>
</dbReference>
<dbReference type="Proteomes" id="UP001589595">
    <property type="component" value="Unassembled WGS sequence"/>
</dbReference>
<feature type="domain" description="Chorismate-utilising enzyme C-terminal" evidence="6">
    <location>
        <begin position="186"/>
        <end position="438"/>
    </location>
</feature>
<comment type="caution">
    <text evidence="7">The sequence shown here is derived from an EMBL/GenBank/DDBJ whole genome shotgun (WGS) entry which is preliminary data.</text>
</comment>
<evidence type="ECO:0000256" key="1">
    <source>
        <dbReference type="ARBA" id="ARBA00000799"/>
    </source>
</evidence>
<gene>
    <name evidence="7" type="ORF">ACFFOL_12800</name>
</gene>
<evidence type="ECO:0000256" key="3">
    <source>
        <dbReference type="ARBA" id="ARBA00012824"/>
    </source>
</evidence>
<dbReference type="EC" id="5.4.4.2" evidence="3"/>
<comment type="catalytic activity">
    <reaction evidence="1">
        <text>chorismate = isochorismate</text>
        <dbReference type="Rhea" id="RHEA:18985"/>
        <dbReference type="ChEBI" id="CHEBI:29748"/>
        <dbReference type="ChEBI" id="CHEBI:29780"/>
        <dbReference type="EC" id="5.4.4.2"/>
    </reaction>
</comment>
<proteinExistence type="inferred from homology"/>
<name>A0ABD5MMI6_9EURY</name>
<evidence type="ECO:0000256" key="4">
    <source>
        <dbReference type="ARBA" id="ARBA00023235"/>
    </source>
</evidence>
<dbReference type="RefSeq" id="WP_222922939.1">
    <property type="nucleotide sequence ID" value="NZ_CP082286.1"/>
</dbReference>
<dbReference type="InterPro" id="IPR005801">
    <property type="entry name" value="ADC_synthase"/>
</dbReference>
<evidence type="ECO:0000259" key="6">
    <source>
        <dbReference type="Pfam" id="PF00425"/>
    </source>
</evidence>
<reference evidence="7" key="1">
    <citation type="submission" date="2024-09" db="EMBL/GenBank/DDBJ databases">
        <authorList>
            <person name="Sun Q."/>
        </authorList>
    </citation>
    <scope>NUCLEOTIDE SEQUENCE [LARGE SCALE GENOMIC DNA]</scope>
    <source>
        <strain evidence="7">JCM 31273</strain>
    </source>
</reference>
<dbReference type="InterPro" id="IPR015890">
    <property type="entry name" value="Chorismate_C"/>
</dbReference>
<dbReference type="AlphaFoldDB" id="A0ABD5MMI6"/>
<evidence type="ECO:0000256" key="5">
    <source>
        <dbReference type="ARBA" id="ARBA00041564"/>
    </source>
</evidence>
<dbReference type="PANTHER" id="PTHR42839">
    <property type="entry name" value="ISOCHORISMATE SYNTHASE ENTC"/>
    <property type="match status" value="1"/>
</dbReference>
<dbReference type="NCBIfam" id="TIGR00543">
    <property type="entry name" value="isochor_syn"/>
    <property type="match status" value="1"/>
</dbReference>
<dbReference type="SUPFAM" id="SSF56322">
    <property type="entry name" value="ADC synthase"/>
    <property type="match status" value="1"/>
</dbReference>
<evidence type="ECO:0000313" key="8">
    <source>
        <dbReference type="Proteomes" id="UP001589595"/>
    </source>
</evidence>
<comment type="similarity">
    <text evidence="2">Belongs to the isochorismate synthase family.</text>
</comment>
<dbReference type="GO" id="GO:0008909">
    <property type="term" value="F:isochorismate synthase activity"/>
    <property type="evidence" value="ECO:0007669"/>
    <property type="project" value="UniProtKB-EC"/>
</dbReference>
<evidence type="ECO:0000313" key="7">
    <source>
        <dbReference type="EMBL" id="MFB9825043.1"/>
    </source>
</evidence>
<sequence>MNPPDGEAGAALVPDADAALVSRSCEVSDVSFGSFLAAGDRHRVHWAAPDGLEVVGGGAAARLTADGPDRFETLRRDAETLFSSVDHDGPAATRPRVFGGLAFGADHDAAGVWEGFPAAAFTLPAVQLTRVDDGTYLTVTRYGPDADADGAEEALAAARDRLDDLPMMRARGEKPGVVDTEWLVDREEWTAQVASVIDRIRGGDLRKVVLATALRVDLAGEIDIPDTLGRLRRTYPECYRFLVQPTDGKGFFGPPPERLVRREGEVVETEALAGSMPRGDTPEADAEYARSLLESDKLQHEQRLVVDTICEQLDAFGTVGEGQQDVRKLTNIQHLQTPINAVLDGDTHVLTLVEALHPTPAVGGLPLDLALSTIRETETWDRGWYASPVGWFDAAGDGEFAVGIRSGVAGGREATLFAGNGIVGDSDPADEWDELQPKVRPIMDELEREARTE</sequence>
<dbReference type="GeneID" id="67210314"/>
<protein>
    <recommendedName>
        <fullName evidence="3">isochorismate synthase</fullName>
        <ecNumber evidence="3">5.4.4.2</ecNumber>
    </recommendedName>
    <alternativeName>
        <fullName evidence="5">Isochorismate mutase</fullName>
    </alternativeName>
</protein>
<dbReference type="Pfam" id="PF00425">
    <property type="entry name" value="Chorismate_bind"/>
    <property type="match status" value="1"/>
</dbReference>
<keyword evidence="4" id="KW-0413">Isomerase</keyword>
<accession>A0ABD5MMI6</accession>